<evidence type="ECO:0000256" key="10">
    <source>
        <dbReference type="ARBA" id="ARBA00023211"/>
    </source>
</evidence>
<evidence type="ECO:0000256" key="13">
    <source>
        <dbReference type="ARBA" id="ARBA00032801"/>
    </source>
</evidence>
<dbReference type="STRING" id="7102.A0A2A4K8X4"/>
<dbReference type="InterPro" id="IPR039763">
    <property type="entry name" value="ARMT1"/>
</dbReference>
<feature type="domain" description="Damage-control phosphatase ARMT1-like metal-binding" evidence="17">
    <location>
        <begin position="43"/>
        <end position="222"/>
    </location>
</feature>
<dbReference type="GO" id="GO:0016791">
    <property type="term" value="F:phosphatase activity"/>
    <property type="evidence" value="ECO:0007669"/>
    <property type="project" value="TreeGrafter"/>
</dbReference>
<evidence type="ECO:0000256" key="8">
    <source>
        <dbReference type="ARBA" id="ARBA00022723"/>
    </source>
</evidence>
<protein>
    <recommendedName>
        <fullName evidence="6">Damage-control phosphatase ARMT1</fullName>
    </recommendedName>
    <alternativeName>
        <fullName evidence="13">Acidic residue methyltransferase 1</fullName>
    </alternativeName>
    <alternativeName>
        <fullName evidence="11">Protein-glutamate O-methyltransferase</fullName>
    </alternativeName>
    <alternativeName>
        <fullName evidence="12">Sugar phosphate phosphatase ARMT1</fullName>
    </alternativeName>
</protein>
<dbReference type="Gene3D" id="3.40.50.10880">
    <property type="entry name" value="Uncharacterised protein PF01937, DUF89, domain 3"/>
    <property type="match status" value="1"/>
</dbReference>
<dbReference type="PANTHER" id="PTHR12260:SF6">
    <property type="entry name" value="DAMAGE-CONTROL PHOSPHATASE ARMT1"/>
    <property type="match status" value="1"/>
</dbReference>
<comment type="catalytic activity">
    <reaction evidence="1">
        <text>L-glutamyl-[protein] + S-adenosyl-L-methionine = [protein]-L-glutamate 5-O-methyl ester + S-adenosyl-L-homocysteine</text>
        <dbReference type="Rhea" id="RHEA:24452"/>
        <dbReference type="Rhea" id="RHEA-COMP:10208"/>
        <dbReference type="Rhea" id="RHEA-COMP:10311"/>
        <dbReference type="ChEBI" id="CHEBI:29973"/>
        <dbReference type="ChEBI" id="CHEBI:57856"/>
        <dbReference type="ChEBI" id="CHEBI:59789"/>
        <dbReference type="ChEBI" id="CHEBI:82795"/>
    </reaction>
</comment>
<keyword evidence="9" id="KW-0378">Hydrolase</keyword>
<evidence type="ECO:0000256" key="9">
    <source>
        <dbReference type="ARBA" id="ARBA00022801"/>
    </source>
</evidence>
<keyword evidence="8" id="KW-0479">Metal-binding</keyword>
<sequence length="645" mass="73516">MDEDNYNNGVYIDTENLPVMRLLTPFNTDLCGMYGRSFAYYSLKERLPVILTKIIDYLSREGSKIKSSNSASDDDVRKFMQSVTKLKNDLVTNKTYDLFEVDTENAKKWNTWIENQENKKYFNNTWMFTECYVYRKLKEGCELTKGLANFDYFEAQKHSAFDNNVEIMCIVADRMVTMINKSDKEKRKQDFIMLLKICLWANKCDLSLSLGSQVNLVQAAKDATEKLRANPPPPPPPTKGNKEPPPQAPLVVSHDPFQMVLDLKDKLLVDDSAKIADQVVTKAEAMLKAVNANTTFKFKCSCHRLATAAGVPICKEDLPPEPPKDEKAEGKEEKKEEAPKQIPCPAKMTVPQAVMFDIVCDNAGYELFADLCLAHFLVAQKIVQKVRFHVKDMPWFISDVTIKDFNYVIDSCAFSNFSKEASSGATEGEGGAPKMIKADNLRTLGLQWKQYLDDGVFIVMAEDFWTFPHNYKDMKKYDPNLYRKLQYCVAIMFKGDLNYRKLLADRNCNPTLGFEAALQDMKKYDPNLYRKLQYCVAIMFKGDLNYRKLLADRNCNPTLGFEAALQGFIPAPLIAVRTVKAELICGLPKGKWDILTKNDEKWMQTGDYGVIQFCPKGEPLKISDRPCIDYCQTCFGVICPEHTDM</sequence>
<dbReference type="GO" id="GO:0005634">
    <property type="term" value="C:nucleus"/>
    <property type="evidence" value="ECO:0007669"/>
    <property type="project" value="TreeGrafter"/>
</dbReference>
<evidence type="ECO:0000256" key="12">
    <source>
        <dbReference type="ARBA" id="ARBA00030842"/>
    </source>
</evidence>
<name>A0A2A4K8X4_HELVI</name>
<evidence type="ECO:0000256" key="4">
    <source>
        <dbReference type="ARBA" id="ARBA00001967"/>
    </source>
</evidence>
<gene>
    <name evidence="18" type="ORF">B5V51_4720</name>
</gene>
<keyword evidence="10" id="KW-0464">Manganese</keyword>
<feature type="region of interest" description="Disordered" evidence="16">
    <location>
        <begin position="315"/>
        <end position="340"/>
    </location>
</feature>
<evidence type="ECO:0000256" key="6">
    <source>
        <dbReference type="ARBA" id="ARBA00017414"/>
    </source>
</evidence>
<dbReference type="AlphaFoldDB" id="A0A2A4K8X4"/>
<evidence type="ECO:0000259" key="17">
    <source>
        <dbReference type="Pfam" id="PF01937"/>
    </source>
</evidence>
<dbReference type="GO" id="GO:0046872">
    <property type="term" value="F:metal ion binding"/>
    <property type="evidence" value="ECO:0007669"/>
    <property type="project" value="UniProtKB-KW"/>
</dbReference>
<keyword evidence="7" id="KW-0533">Nickel</keyword>
<dbReference type="FunFam" id="3.40.50.10880:FF:000005">
    <property type="entry name" value="DUF89-domain-containing protein"/>
    <property type="match status" value="1"/>
</dbReference>
<evidence type="ECO:0000256" key="2">
    <source>
        <dbReference type="ARBA" id="ARBA00001326"/>
    </source>
</evidence>
<evidence type="ECO:0000313" key="18">
    <source>
        <dbReference type="EMBL" id="PCG80647.1"/>
    </source>
</evidence>
<comment type="caution">
    <text evidence="18">The sequence shown here is derived from an EMBL/GenBank/DDBJ whole genome shotgun (WGS) entry which is preliminary data.</text>
</comment>
<comment type="function">
    <text evidence="14">Metal-dependent phosphatase that shows phosphatase activity against several substrates, including fructose-1-phosphate and fructose-6-phosphate. Its preference for fructose-1-phosphate, a strong glycating agent that causes DNA damage rather than a canonical yeast metabolite, suggests a damage-control function in hexose phosphate metabolism. Has also been shown to have O-methyltransferase activity that methylates glutamate residues of target proteins to form gamma-glutamyl methyl ester residues. Possibly methylates PCNA, suggesting it is involved in the DNA damage response.</text>
</comment>
<dbReference type="InterPro" id="IPR036075">
    <property type="entry name" value="ARMT-1-like_metal-bd_sf"/>
</dbReference>
<feature type="compositionally biased region" description="Pro residues" evidence="16">
    <location>
        <begin position="230"/>
        <end position="248"/>
    </location>
</feature>
<evidence type="ECO:0000256" key="14">
    <source>
        <dbReference type="ARBA" id="ARBA00045980"/>
    </source>
</evidence>
<evidence type="ECO:0000256" key="5">
    <source>
        <dbReference type="ARBA" id="ARBA00009519"/>
    </source>
</evidence>
<reference evidence="18" key="1">
    <citation type="submission" date="2017-09" db="EMBL/GenBank/DDBJ databases">
        <title>Contemporary evolution of a Lepidopteran species, Heliothis virescens, in response to modern agricultural practices.</title>
        <authorList>
            <person name="Fritz M.L."/>
            <person name="Deyonke A.M."/>
            <person name="Papanicolaou A."/>
            <person name="Micinski S."/>
            <person name="Westbrook J."/>
            <person name="Gould F."/>
        </authorList>
    </citation>
    <scope>NUCLEOTIDE SEQUENCE [LARGE SCALE GENOMIC DNA]</scope>
    <source>
        <strain evidence="18">HvINT-</strain>
        <tissue evidence="18">Whole body</tissue>
    </source>
</reference>
<dbReference type="GO" id="GO:0016462">
    <property type="term" value="F:pyrophosphatase activity"/>
    <property type="evidence" value="ECO:0007669"/>
    <property type="project" value="UniProtKB-ARBA"/>
</dbReference>
<feature type="region of interest" description="Disordered" evidence="16">
    <location>
        <begin position="225"/>
        <end position="249"/>
    </location>
</feature>
<evidence type="ECO:0000256" key="1">
    <source>
        <dbReference type="ARBA" id="ARBA00000807"/>
    </source>
</evidence>
<dbReference type="Pfam" id="PF01937">
    <property type="entry name" value="ARMT1-like_dom"/>
    <property type="match status" value="3"/>
</dbReference>
<evidence type="ECO:0000256" key="3">
    <source>
        <dbReference type="ARBA" id="ARBA00001936"/>
    </source>
</evidence>
<feature type="domain" description="Damage-control phosphatase ARMT1-like metal-binding" evidence="17">
    <location>
        <begin position="518"/>
        <end position="591"/>
    </location>
</feature>
<comment type="similarity">
    <text evidence="5">Belongs to the damage-control phosphatase family. Sugar phosphate phosphatase III subfamily.</text>
</comment>
<dbReference type="Gene3D" id="1.20.930.60">
    <property type="match status" value="1"/>
</dbReference>
<dbReference type="EMBL" id="NWSH01000023">
    <property type="protein sequence ID" value="PCG80647.1"/>
    <property type="molecule type" value="Genomic_DNA"/>
</dbReference>
<comment type="cofactor">
    <cofactor evidence="3">
        <name>Mn(2+)</name>
        <dbReference type="ChEBI" id="CHEBI:29035"/>
    </cofactor>
</comment>
<accession>A0A2A4K8X4</accession>
<organism evidence="18">
    <name type="scientific">Heliothis virescens</name>
    <name type="common">Tobacco budworm moth</name>
    <dbReference type="NCBI Taxonomy" id="7102"/>
    <lineage>
        <taxon>Eukaryota</taxon>
        <taxon>Metazoa</taxon>
        <taxon>Ecdysozoa</taxon>
        <taxon>Arthropoda</taxon>
        <taxon>Hexapoda</taxon>
        <taxon>Insecta</taxon>
        <taxon>Pterygota</taxon>
        <taxon>Neoptera</taxon>
        <taxon>Endopterygota</taxon>
        <taxon>Lepidoptera</taxon>
        <taxon>Glossata</taxon>
        <taxon>Ditrysia</taxon>
        <taxon>Noctuoidea</taxon>
        <taxon>Noctuidae</taxon>
        <taxon>Heliothinae</taxon>
        <taxon>Heliothis</taxon>
    </lineage>
</organism>
<dbReference type="GO" id="GO:0006974">
    <property type="term" value="P:DNA damage response"/>
    <property type="evidence" value="ECO:0007669"/>
    <property type="project" value="TreeGrafter"/>
</dbReference>
<comment type="cofactor">
    <cofactor evidence="4">
        <name>Ni(2+)</name>
        <dbReference type="ChEBI" id="CHEBI:49786"/>
    </cofactor>
</comment>
<dbReference type="SUPFAM" id="SSF111321">
    <property type="entry name" value="AF1104-like"/>
    <property type="match status" value="3"/>
</dbReference>
<evidence type="ECO:0000256" key="15">
    <source>
        <dbReference type="ARBA" id="ARBA00048809"/>
    </source>
</evidence>
<feature type="compositionally biased region" description="Basic and acidic residues" evidence="16">
    <location>
        <begin position="315"/>
        <end position="339"/>
    </location>
</feature>
<evidence type="ECO:0000256" key="7">
    <source>
        <dbReference type="ARBA" id="ARBA00022596"/>
    </source>
</evidence>
<evidence type="ECO:0000256" key="16">
    <source>
        <dbReference type="SAM" id="MobiDB-lite"/>
    </source>
</evidence>
<dbReference type="InterPro" id="IPR002791">
    <property type="entry name" value="ARMT1-like_metal-bd"/>
</dbReference>
<comment type="catalytic activity">
    <reaction evidence="15">
        <text>beta-D-fructose 6-phosphate = dihydroxyacetone + D-glyceraldehyde 3-phosphate</text>
        <dbReference type="Rhea" id="RHEA:28002"/>
        <dbReference type="ChEBI" id="CHEBI:16016"/>
        <dbReference type="ChEBI" id="CHEBI:57634"/>
        <dbReference type="ChEBI" id="CHEBI:59776"/>
    </reaction>
</comment>
<proteinExistence type="inferred from homology"/>
<dbReference type="PANTHER" id="PTHR12260">
    <property type="entry name" value="DAMAGE-CONTROL PHOSPHATASE ARMT1"/>
    <property type="match status" value="1"/>
</dbReference>
<evidence type="ECO:0000256" key="11">
    <source>
        <dbReference type="ARBA" id="ARBA00030066"/>
    </source>
</evidence>
<dbReference type="GO" id="GO:0030643">
    <property type="term" value="P:intracellular phosphate ion homeostasis"/>
    <property type="evidence" value="ECO:0007669"/>
    <property type="project" value="UniProtKB-ARBA"/>
</dbReference>
<feature type="domain" description="Damage-control phosphatase ARMT1-like metal-binding" evidence="17">
    <location>
        <begin position="354"/>
        <end position="511"/>
    </location>
</feature>
<comment type="catalytic activity">
    <reaction evidence="2">
        <text>beta-D-fructose 1-phosphate + H2O = D-fructose + phosphate</text>
        <dbReference type="Rhea" id="RHEA:35603"/>
        <dbReference type="ChEBI" id="CHEBI:15377"/>
        <dbReference type="ChEBI" id="CHEBI:37721"/>
        <dbReference type="ChEBI" id="CHEBI:43474"/>
        <dbReference type="ChEBI" id="CHEBI:138881"/>
    </reaction>
</comment>